<feature type="compositionally biased region" description="Basic and acidic residues" evidence="1">
    <location>
        <begin position="142"/>
        <end position="182"/>
    </location>
</feature>
<reference evidence="2 3" key="1">
    <citation type="journal article" date="2012" name="BMC Genomics">
        <title>Comparative genomic analysis and phylogenetic position of Theileria equi.</title>
        <authorList>
            <person name="Kappmeyer L.S."/>
            <person name="Thiagarajan M."/>
            <person name="Herndon D.R."/>
            <person name="Ramsay J.D."/>
            <person name="Caler E."/>
            <person name="Djikeng A."/>
            <person name="Gillespie J.J."/>
            <person name="Lau A.O."/>
            <person name="Roalson E.H."/>
            <person name="Silva J.C."/>
            <person name="Silva M.G."/>
            <person name="Suarez C.E."/>
            <person name="Ueti M.W."/>
            <person name="Nene V.M."/>
            <person name="Mealey R.H."/>
            <person name="Knowles D.P."/>
            <person name="Brayton K.A."/>
        </authorList>
    </citation>
    <scope>NUCLEOTIDE SEQUENCE [LARGE SCALE GENOMIC DNA]</scope>
    <source>
        <strain evidence="2 3">WA</strain>
    </source>
</reference>
<name>L0AXG9_THEEQ</name>
<feature type="region of interest" description="Disordered" evidence="1">
    <location>
        <begin position="78"/>
        <end position="124"/>
    </location>
</feature>
<evidence type="ECO:0000313" key="3">
    <source>
        <dbReference type="Proteomes" id="UP000031512"/>
    </source>
</evidence>
<sequence length="213" mass="24612">MKLLVSLGLLAAAGTAIVCVPALFRYFKGNKRRKSSKKESIQTPVTPEQFARAYATFMEELLSDEEFRRKLELSMKTDHQIPDYPSMDTRMRTKDNSQRSRDPGARPREPNYIYSSSGYMDQDGNIRFDKTKRSLEVPIPESLEHEREEEYAPRGEYSKDGNRNLDELVTEEVRRHEDERSNRGNTTECESDFEEVSSVCTTLRGIGDEFGRH</sequence>
<feature type="compositionally biased region" description="Basic and acidic residues" evidence="1">
    <location>
        <begin position="89"/>
        <end position="109"/>
    </location>
</feature>
<evidence type="ECO:0000313" key="2">
    <source>
        <dbReference type="EMBL" id="AFZ79721.1"/>
    </source>
</evidence>
<keyword evidence="3" id="KW-1185">Reference proteome</keyword>
<proteinExistence type="predicted"/>
<gene>
    <name evidence="2" type="ORF">BEWA_025700</name>
</gene>
<evidence type="ECO:0000256" key="1">
    <source>
        <dbReference type="SAM" id="MobiDB-lite"/>
    </source>
</evidence>
<dbReference type="AlphaFoldDB" id="L0AXG9"/>
<dbReference type="KEGG" id="beq:BEWA_025700"/>
<dbReference type="GeneID" id="15807173"/>
<organism evidence="2 3">
    <name type="scientific">Theileria equi strain WA</name>
    <dbReference type="NCBI Taxonomy" id="1537102"/>
    <lineage>
        <taxon>Eukaryota</taxon>
        <taxon>Sar</taxon>
        <taxon>Alveolata</taxon>
        <taxon>Apicomplexa</taxon>
        <taxon>Aconoidasida</taxon>
        <taxon>Piroplasmida</taxon>
        <taxon>Theileriidae</taxon>
        <taxon>Theileria</taxon>
    </lineage>
</organism>
<feature type="region of interest" description="Disordered" evidence="1">
    <location>
        <begin position="137"/>
        <end position="195"/>
    </location>
</feature>
<accession>L0AXG9</accession>
<dbReference type="VEuPathDB" id="PiroplasmaDB:BEWA_025700"/>
<protein>
    <submittedName>
        <fullName evidence="2">Signal peptide-containing protein</fullName>
    </submittedName>
</protein>
<dbReference type="Proteomes" id="UP000031512">
    <property type="component" value="Chromosome 1"/>
</dbReference>
<dbReference type="RefSeq" id="XP_004829387.1">
    <property type="nucleotide sequence ID" value="XM_004829330.1"/>
</dbReference>
<dbReference type="EMBL" id="CP001669">
    <property type="protein sequence ID" value="AFZ79721.1"/>
    <property type="molecule type" value="Genomic_DNA"/>
</dbReference>